<dbReference type="InParanoid" id="A0A4Q1BAH9"/>
<accession>A0A4Q1BAH9</accession>
<dbReference type="AlphaFoldDB" id="A0A4Q1BAH9"/>
<keyword evidence="2" id="KW-1185">Reference proteome</keyword>
<dbReference type="EMBL" id="SDIL01000234">
    <property type="protein sequence ID" value="RXK34664.1"/>
    <property type="molecule type" value="Genomic_DNA"/>
</dbReference>
<comment type="caution">
    <text evidence="1">The sequence shown here is derived from an EMBL/GenBank/DDBJ whole genome shotgun (WGS) entry which is preliminary data.</text>
</comment>
<dbReference type="Proteomes" id="UP000289152">
    <property type="component" value="Unassembled WGS sequence"/>
</dbReference>
<name>A0A4Q1BAH9_TREME</name>
<proteinExistence type="predicted"/>
<sequence length="77" mass="9259">MVFTVQPRTYSTDITRIAFATNLLKDEAYRWVLPYLGMDEGEQPSWLQVWNDFQIEFKKYFGDSNLEETSRFKLRNL</sequence>
<evidence type="ECO:0000313" key="2">
    <source>
        <dbReference type="Proteomes" id="UP000289152"/>
    </source>
</evidence>
<dbReference type="OrthoDB" id="8963439at2759"/>
<feature type="non-terminal residue" evidence="1">
    <location>
        <position position="77"/>
    </location>
</feature>
<evidence type="ECO:0008006" key="3">
    <source>
        <dbReference type="Google" id="ProtNLM"/>
    </source>
</evidence>
<protein>
    <recommendedName>
        <fullName evidence="3">Retrotransposon gag domain-containing protein</fullName>
    </recommendedName>
</protein>
<reference evidence="1 2" key="1">
    <citation type="submission" date="2016-06" db="EMBL/GenBank/DDBJ databases">
        <title>Evolution of pathogenesis and genome organization in the Tremellales.</title>
        <authorList>
            <person name="Cuomo C."/>
            <person name="Litvintseva A."/>
            <person name="Heitman J."/>
            <person name="Chen Y."/>
            <person name="Sun S."/>
            <person name="Springer D."/>
            <person name="Dromer F."/>
            <person name="Young S."/>
            <person name="Zeng Q."/>
            <person name="Chapman S."/>
            <person name="Gujja S."/>
            <person name="Saif S."/>
            <person name="Birren B."/>
        </authorList>
    </citation>
    <scope>NUCLEOTIDE SEQUENCE [LARGE SCALE GENOMIC DNA]</scope>
    <source>
        <strain evidence="1 2">ATCC 28783</strain>
    </source>
</reference>
<evidence type="ECO:0000313" key="1">
    <source>
        <dbReference type="EMBL" id="RXK34664.1"/>
    </source>
</evidence>
<organism evidence="1 2">
    <name type="scientific">Tremella mesenterica</name>
    <name type="common">Jelly fungus</name>
    <dbReference type="NCBI Taxonomy" id="5217"/>
    <lineage>
        <taxon>Eukaryota</taxon>
        <taxon>Fungi</taxon>
        <taxon>Dikarya</taxon>
        <taxon>Basidiomycota</taxon>
        <taxon>Agaricomycotina</taxon>
        <taxon>Tremellomycetes</taxon>
        <taxon>Tremellales</taxon>
        <taxon>Tremellaceae</taxon>
        <taxon>Tremella</taxon>
    </lineage>
</organism>
<gene>
    <name evidence="1" type="ORF">M231_08081</name>
</gene>